<evidence type="ECO:0000259" key="7">
    <source>
        <dbReference type="PROSITE" id="PS50888"/>
    </source>
</evidence>
<feature type="region of interest" description="Disordered" evidence="6">
    <location>
        <begin position="109"/>
        <end position="151"/>
    </location>
</feature>
<dbReference type="InterPro" id="IPR011598">
    <property type="entry name" value="bHLH_dom"/>
</dbReference>
<dbReference type="GO" id="GO:0005634">
    <property type="term" value="C:nucleus"/>
    <property type="evidence" value="ECO:0007669"/>
    <property type="project" value="UniProtKB-SubCell"/>
</dbReference>
<evidence type="ECO:0000256" key="2">
    <source>
        <dbReference type="ARBA" id="ARBA00023015"/>
    </source>
</evidence>
<comment type="subcellular location">
    <subcellularLocation>
        <location evidence="1">Nucleus</location>
    </subcellularLocation>
</comment>
<organism evidence="8 9">
    <name type="scientific">Basidiobolus meristosporus CBS 931.73</name>
    <dbReference type="NCBI Taxonomy" id="1314790"/>
    <lineage>
        <taxon>Eukaryota</taxon>
        <taxon>Fungi</taxon>
        <taxon>Fungi incertae sedis</taxon>
        <taxon>Zoopagomycota</taxon>
        <taxon>Entomophthoromycotina</taxon>
        <taxon>Basidiobolomycetes</taxon>
        <taxon>Basidiobolales</taxon>
        <taxon>Basidiobolaceae</taxon>
        <taxon>Basidiobolus</taxon>
    </lineage>
</organism>
<dbReference type="PANTHER" id="PTHR15741:SF27">
    <property type="entry name" value="TRANSCRIPTION FACTOR AP-4"/>
    <property type="match status" value="1"/>
</dbReference>
<keyword evidence="3" id="KW-0238">DNA-binding</keyword>
<evidence type="ECO:0000256" key="1">
    <source>
        <dbReference type="ARBA" id="ARBA00004123"/>
    </source>
</evidence>
<dbReference type="Pfam" id="PF00010">
    <property type="entry name" value="HLH"/>
    <property type="match status" value="1"/>
</dbReference>
<dbReference type="PANTHER" id="PTHR15741">
    <property type="entry name" value="BASIC HELIX-LOOP-HELIX ZIP TRANSCRIPTION FACTOR"/>
    <property type="match status" value="1"/>
</dbReference>
<gene>
    <name evidence="8" type="ORF">K493DRAFT_378173</name>
</gene>
<name>A0A1Y1Z3F7_9FUNG</name>
<dbReference type="InterPro" id="IPR036638">
    <property type="entry name" value="HLH_DNA-bd_sf"/>
</dbReference>
<evidence type="ECO:0000256" key="3">
    <source>
        <dbReference type="ARBA" id="ARBA00023125"/>
    </source>
</evidence>
<evidence type="ECO:0000313" key="8">
    <source>
        <dbReference type="EMBL" id="ORY04812.1"/>
    </source>
</evidence>
<feature type="compositionally biased region" description="Polar residues" evidence="6">
    <location>
        <begin position="125"/>
        <end position="136"/>
    </location>
</feature>
<evidence type="ECO:0000256" key="4">
    <source>
        <dbReference type="ARBA" id="ARBA00023163"/>
    </source>
</evidence>
<evidence type="ECO:0000256" key="6">
    <source>
        <dbReference type="SAM" id="MobiDB-lite"/>
    </source>
</evidence>
<dbReference type="InParanoid" id="A0A1Y1Z3F7"/>
<dbReference type="GO" id="GO:0000981">
    <property type="term" value="F:DNA-binding transcription factor activity, RNA polymerase II-specific"/>
    <property type="evidence" value="ECO:0007669"/>
    <property type="project" value="TreeGrafter"/>
</dbReference>
<dbReference type="GO" id="GO:0046983">
    <property type="term" value="F:protein dimerization activity"/>
    <property type="evidence" value="ECO:0007669"/>
    <property type="project" value="InterPro"/>
</dbReference>
<dbReference type="EMBL" id="MCFE01000031">
    <property type="protein sequence ID" value="ORY04812.1"/>
    <property type="molecule type" value="Genomic_DNA"/>
</dbReference>
<dbReference type="Gene3D" id="4.10.280.10">
    <property type="entry name" value="Helix-loop-helix DNA-binding domain"/>
    <property type="match status" value="1"/>
</dbReference>
<dbReference type="SUPFAM" id="SSF47459">
    <property type="entry name" value="HLH, helix-loop-helix DNA-binding domain"/>
    <property type="match status" value="1"/>
</dbReference>
<keyword evidence="5" id="KW-0539">Nucleus</keyword>
<dbReference type="PROSITE" id="PS50888">
    <property type="entry name" value="BHLH"/>
    <property type="match status" value="1"/>
</dbReference>
<dbReference type="STRING" id="1314790.A0A1Y1Z3F7"/>
<comment type="caution">
    <text evidence="8">The sequence shown here is derived from an EMBL/GenBank/DDBJ whole genome shotgun (WGS) entry which is preliminary data.</text>
</comment>
<dbReference type="Proteomes" id="UP000193498">
    <property type="component" value="Unassembled WGS sequence"/>
</dbReference>
<dbReference type="GO" id="GO:0000978">
    <property type="term" value="F:RNA polymerase II cis-regulatory region sequence-specific DNA binding"/>
    <property type="evidence" value="ECO:0007669"/>
    <property type="project" value="TreeGrafter"/>
</dbReference>
<dbReference type="InterPro" id="IPR052207">
    <property type="entry name" value="Max-like/E-box_TFs"/>
</dbReference>
<feature type="domain" description="BHLH" evidence="7">
    <location>
        <begin position="160"/>
        <end position="211"/>
    </location>
</feature>
<accession>A0A1Y1Z3F7</accession>
<proteinExistence type="predicted"/>
<keyword evidence="2" id="KW-0805">Transcription regulation</keyword>
<keyword evidence="4" id="KW-0804">Transcription</keyword>
<sequence length="232" mass="26195">MHQGSNPAYQRSSTSSAHTEDIHLLDTTPFLHRNSGNMEVGTFDPMHLLDPMEEVYLSPEYINLHTTTNSATQHPEMMTPLHNYRPIGSDGPSFPTSGSTVQRRLTLPAMGQMSRDTMDSDQRRASTSSVQPSPTTRIAKEGARGGRAKKGAHELLTEEEKRANHIASEQKRRQNIRIGFERLVDIVPTLNHNHRSESVILEKFTKQRLKKHVRELQVSLGEMNDDFDDFGP</sequence>
<reference evidence="8 9" key="1">
    <citation type="submission" date="2016-07" db="EMBL/GenBank/DDBJ databases">
        <title>Pervasive Adenine N6-methylation of Active Genes in Fungi.</title>
        <authorList>
            <consortium name="DOE Joint Genome Institute"/>
            <person name="Mondo S.J."/>
            <person name="Dannebaum R.O."/>
            <person name="Kuo R.C."/>
            <person name="Labutti K."/>
            <person name="Haridas S."/>
            <person name="Kuo A."/>
            <person name="Salamov A."/>
            <person name="Ahrendt S.R."/>
            <person name="Lipzen A."/>
            <person name="Sullivan W."/>
            <person name="Andreopoulos W.B."/>
            <person name="Clum A."/>
            <person name="Lindquist E."/>
            <person name="Daum C."/>
            <person name="Ramamoorthy G.K."/>
            <person name="Gryganskyi A."/>
            <person name="Culley D."/>
            <person name="Magnuson J.K."/>
            <person name="James T.Y."/>
            <person name="O'Malley M.A."/>
            <person name="Stajich J.E."/>
            <person name="Spatafora J.W."/>
            <person name="Visel A."/>
            <person name="Grigoriev I.V."/>
        </authorList>
    </citation>
    <scope>NUCLEOTIDE SEQUENCE [LARGE SCALE GENOMIC DNA]</scope>
    <source>
        <strain evidence="8 9">CBS 931.73</strain>
    </source>
</reference>
<evidence type="ECO:0000256" key="5">
    <source>
        <dbReference type="ARBA" id="ARBA00023242"/>
    </source>
</evidence>
<dbReference type="OrthoDB" id="5778525at2759"/>
<dbReference type="AlphaFoldDB" id="A0A1Y1Z3F7"/>
<protein>
    <recommendedName>
        <fullName evidence="7">BHLH domain-containing protein</fullName>
    </recommendedName>
</protein>
<keyword evidence="9" id="KW-1185">Reference proteome</keyword>
<evidence type="ECO:0000313" key="9">
    <source>
        <dbReference type="Proteomes" id="UP000193498"/>
    </source>
</evidence>